<gene>
    <name evidence="1" type="ORF">CFT61_06365</name>
</gene>
<sequence>MPSPSELLSCKGKAATADAKYRLKARKLKSFSEAFHNSHGIGYSQKISTILLGVLLDKHPSKEARKRLWCEGYAGMS</sequence>
<comment type="caution">
    <text evidence="1">The sequence shown here is derived from an EMBL/GenBank/DDBJ whole genome shotgun (WGS) entry which is preliminary data.</text>
</comment>
<accession>A0AA91TJY6</accession>
<protein>
    <submittedName>
        <fullName evidence="1">Uncharacterized protein</fullName>
    </submittedName>
</protein>
<evidence type="ECO:0000313" key="2">
    <source>
        <dbReference type="Proteomes" id="UP000215155"/>
    </source>
</evidence>
<dbReference type="Proteomes" id="UP000215155">
    <property type="component" value="Unassembled WGS sequence"/>
</dbReference>
<dbReference type="AlphaFoldDB" id="A0AA91TJY6"/>
<proteinExistence type="predicted"/>
<reference evidence="1 2" key="1">
    <citation type="submission" date="2017-07" db="EMBL/GenBank/DDBJ databases">
        <title>Draft genome sequence of Prevotella copri isolated from the gut of healthy adult Indian.</title>
        <authorList>
            <person name="Das B."/>
            <person name="Bag S."/>
            <person name="Ghosh T.S."/>
        </authorList>
    </citation>
    <scope>NUCLEOTIDE SEQUENCE [LARGE SCALE GENOMIC DNA]</scope>
    <source>
        <strain evidence="1 2">Indica</strain>
    </source>
</reference>
<name>A0AA91TJY6_9BACT</name>
<organism evidence="1 2">
    <name type="scientific">Segatella copri</name>
    <dbReference type="NCBI Taxonomy" id="165179"/>
    <lineage>
        <taxon>Bacteria</taxon>
        <taxon>Pseudomonadati</taxon>
        <taxon>Bacteroidota</taxon>
        <taxon>Bacteroidia</taxon>
        <taxon>Bacteroidales</taxon>
        <taxon>Prevotellaceae</taxon>
        <taxon>Segatella</taxon>
    </lineage>
</organism>
<dbReference type="EMBL" id="NMPZ01000008">
    <property type="protein sequence ID" value="OXL44257.1"/>
    <property type="molecule type" value="Genomic_DNA"/>
</dbReference>
<evidence type="ECO:0000313" key="1">
    <source>
        <dbReference type="EMBL" id="OXL44257.1"/>
    </source>
</evidence>